<reference evidence="3" key="1">
    <citation type="submission" date="2016-11" db="EMBL/GenBank/DDBJ databases">
        <authorList>
            <person name="Varghese N."/>
            <person name="Submissions S."/>
        </authorList>
    </citation>
    <scope>NUCLEOTIDE SEQUENCE [LARGE SCALE GENOMIC DNA]</scope>
    <source>
        <strain evidence="3">DSM 24724</strain>
    </source>
</reference>
<dbReference type="STRING" id="946677.SAMN05444484_102674"/>
<gene>
    <name evidence="2" type="ORF">SAMN05444484_102674</name>
</gene>
<feature type="coiled-coil region" evidence="1">
    <location>
        <begin position="152"/>
        <end position="179"/>
    </location>
</feature>
<dbReference type="Proteomes" id="UP000184028">
    <property type="component" value="Unassembled WGS sequence"/>
</dbReference>
<dbReference type="OrthoDB" id="1365098at2"/>
<protein>
    <submittedName>
        <fullName evidence="2">Uncharacterized protein</fullName>
    </submittedName>
</protein>
<dbReference type="AlphaFoldDB" id="A0A1M7DQD5"/>
<organism evidence="2 3">
    <name type="scientific">Flavobacterium chilense</name>
    <dbReference type="NCBI Taxonomy" id="946677"/>
    <lineage>
        <taxon>Bacteria</taxon>
        <taxon>Pseudomonadati</taxon>
        <taxon>Bacteroidota</taxon>
        <taxon>Flavobacteriia</taxon>
        <taxon>Flavobacteriales</taxon>
        <taxon>Flavobacteriaceae</taxon>
        <taxon>Flavobacterium</taxon>
    </lineage>
</organism>
<evidence type="ECO:0000313" key="2">
    <source>
        <dbReference type="EMBL" id="SHL81607.1"/>
    </source>
</evidence>
<keyword evidence="3" id="KW-1185">Reference proteome</keyword>
<name>A0A1M7DQD5_9FLAO</name>
<accession>A0A1M7DQD5</accession>
<sequence length="203" mass="23739">MSFKKIFIEKNDSAINGEINQLQTGQNYFQDYINKVFDLGITDIESDDLEQLFANPKCFITDKLTKGETLQVAGMNLNKEKVFELLEKPAGTESLIMEIEADILDKTKREYFVWNVKNYKIENRNVVISAETLEFIANKYSLFIENENQQLAYNKLKEIERLMNEINSLQGRKISLDMELNDFMKKDSNHLLKLDSHFIKSFK</sequence>
<dbReference type="RefSeq" id="WP_068842110.1">
    <property type="nucleotide sequence ID" value="NZ_FRBT01000002.1"/>
</dbReference>
<evidence type="ECO:0000256" key="1">
    <source>
        <dbReference type="SAM" id="Coils"/>
    </source>
</evidence>
<keyword evidence="1" id="KW-0175">Coiled coil</keyword>
<proteinExistence type="predicted"/>
<evidence type="ECO:0000313" key="3">
    <source>
        <dbReference type="Proteomes" id="UP000184028"/>
    </source>
</evidence>
<dbReference type="EMBL" id="FRBT01000002">
    <property type="protein sequence ID" value="SHL81607.1"/>
    <property type="molecule type" value="Genomic_DNA"/>
</dbReference>